<feature type="domain" description="Sortilin N-terminal" evidence="2">
    <location>
        <begin position="128"/>
        <end position="253"/>
    </location>
</feature>
<proteinExistence type="predicted"/>
<organism evidence="3">
    <name type="scientific">marine metagenome</name>
    <dbReference type="NCBI Taxonomy" id="408172"/>
    <lineage>
        <taxon>unclassified sequences</taxon>
        <taxon>metagenomes</taxon>
        <taxon>ecological metagenomes</taxon>
    </lineage>
</organism>
<dbReference type="AlphaFoldDB" id="A0A382A4Y4"/>
<evidence type="ECO:0000256" key="1">
    <source>
        <dbReference type="ARBA" id="ARBA00022737"/>
    </source>
</evidence>
<dbReference type="GO" id="GO:0010411">
    <property type="term" value="P:xyloglucan metabolic process"/>
    <property type="evidence" value="ECO:0007669"/>
    <property type="project" value="TreeGrafter"/>
</dbReference>
<dbReference type="CDD" id="cd15482">
    <property type="entry name" value="Sialidase_non-viral"/>
    <property type="match status" value="1"/>
</dbReference>
<feature type="non-terminal residue" evidence="3">
    <location>
        <position position="297"/>
    </location>
</feature>
<gene>
    <name evidence="3" type="ORF">METZ01_LOCUS148857</name>
</gene>
<evidence type="ECO:0000313" key="3">
    <source>
        <dbReference type="EMBL" id="SVA96003.1"/>
    </source>
</evidence>
<sequence length="297" mass="32354">MMHPMQRLALAAFATVVLMPTLSVAQTAPINEDLLATFRPRSIGPAVTSGRIHDVEALPNDPSTIFLASASGGLWKTTNRGHTWRNVFADKDVSTFGDVAIAPSNPRIMYAGTGEQNNRQSSSWGNGVYRSDDGGETWRHQGLVETRHIGKVLVHPNDPDIAYVAALGNLWRGNEERGVYRTRDGGQTWQRVHHVDEYTGAVDLVMDSRNPDVLYYAAYQRLRRTWGFNGGGPGSGIYRSTDGGDSWTELTNGIPSGDKGRIGLAISESNPRVLFALIEHADSDLQGTYRSGNGGDS</sequence>
<accession>A0A382A4Y4</accession>
<evidence type="ECO:0000259" key="2">
    <source>
        <dbReference type="Pfam" id="PF15902"/>
    </source>
</evidence>
<protein>
    <recommendedName>
        <fullName evidence="2">Sortilin N-terminal domain-containing protein</fullName>
    </recommendedName>
</protein>
<name>A0A382A4Y4_9ZZZZ</name>
<dbReference type="InterPro" id="IPR052025">
    <property type="entry name" value="Xyloglucanase_GH74"/>
</dbReference>
<dbReference type="Gene3D" id="2.130.10.10">
    <property type="entry name" value="YVTN repeat-like/Quinoprotein amine dehydrogenase"/>
    <property type="match status" value="2"/>
</dbReference>
<dbReference type="Pfam" id="PF15902">
    <property type="entry name" value="Sortilin-Vps10"/>
    <property type="match status" value="1"/>
</dbReference>
<dbReference type="EMBL" id="UINC01023739">
    <property type="protein sequence ID" value="SVA96003.1"/>
    <property type="molecule type" value="Genomic_DNA"/>
</dbReference>
<dbReference type="SUPFAM" id="SSF110296">
    <property type="entry name" value="Oligoxyloglucan reducing end-specific cellobiohydrolase"/>
    <property type="match status" value="1"/>
</dbReference>
<dbReference type="InterPro" id="IPR031778">
    <property type="entry name" value="Sortilin_N"/>
</dbReference>
<reference evidence="3" key="1">
    <citation type="submission" date="2018-05" db="EMBL/GenBank/DDBJ databases">
        <authorList>
            <person name="Lanie J.A."/>
            <person name="Ng W.-L."/>
            <person name="Kazmierczak K.M."/>
            <person name="Andrzejewski T.M."/>
            <person name="Davidsen T.M."/>
            <person name="Wayne K.J."/>
            <person name="Tettelin H."/>
            <person name="Glass J.I."/>
            <person name="Rusch D."/>
            <person name="Podicherti R."/>
            <person name="Tsui H.-C.T."/>
            <person name="Winkler M.E."/>
        </authorList>
    </citation>
    <scope>NUCLEOTIDE SEQUENCE</scope>
</reference>
<dbReference type="PANTHER" id="PTHR43739:SF5">
    <property type="entry name" value="EXO-ALPHA-SIALIDASE"/>
    <property type="match status" value="1"/>
</dbReference>
<keyword evidence="1" id="KW-0677">Repeat</keyword>
<dbReference type="InterPro" id="IPR015943">
    <property type="entry name" value="WD40/YVTN_repeat-like_dom_sf"/>
</dbReference>
<dbReference type="PANTHER" id="PTHR43739">
    <property type="entry name" value="XYLOGLUCANASE (EUROFUNG)"/>
    <property type="match status" value="1"/>
</dbReference>